<sequence>MSISTSKRHRDWLVEPTRITNARLRRGLTKTELARNLDVTTRTVARYEEDGAPTDVAARLSSTLSFPEDYFFLESPARLEREDLAFRSAARTSAAVKDAAVSSASHGVDLHLWLNKRLKSPQPDVPFLGNMSPEEAAGQLRHDWGLGLEPLPNLVQLVESHGIRVFGIPALGDSVDAFSMYHERQPYIFLTRRRTPEGVRFDIAHELGHLVLHSRGNNYAAGKEDEREADRFASEFLMPTASVRNYMPQDPTREQLFDHKRYYGVSAMAMAVKAKTTGKLTEWSFRSVRKRLVHAGFDVAEPGGLSSYEQSRVFTFLFSPERTQRWTPTKVAHELSLPIDDLQSLTLNTVLAPVPMRNQETVRIAESKGESKLRLRIVKG</sequence>
<evidence type="ECO:0000313" key="3">
    <source>
        <dbReference type="EMBL" id="STC69151.1"/>
    </source>
</evidence>
<dbReference type="CDD" id="cd00093">
    <property type="entry name" value="HTH_XRE"/>
    <property type="match status" value="1"/>
</dbReference>
<dbReference type="Pfam" id="PF06114">
    <property type="entry name" value="Peptidase_M78"/>
    <property type="match status" value="1"/>
</dbReference>
<organism evidence="3 4">
    <name type="scientific">Corynebacterium pilosum</name>
    <dbReference type="NCBI Taxonomy" id="35756"/>
    <lineage>
        <taxon>Bacteria</taxon>
        <taxon>Bacillati</taxon>
        <taxon>Actinomycetota</taxon>
        <taxon>Actinomycetes</taxon>
        <taxon>Mycobacteriales</taxon>
        <taxon>Corynebacteriaceae</taxon>
        <taxon>Corynebacterium</taxon>
    </lineage>
</organism>
<feature type="domain" description="HTH cro/C1-type" evidence="2">
    <location>
        <begin position="19"/>
        <end position="71"/>
    </location>
</feature>
<dbReference type="Gene3D" id="1.10.10.2910">
    <property type="match status" value="1"/>
</dbReference>
<evidence type="ECO:0000256" key="1">
    <source>
        <dbReference type="ARBA" id="ARBA00007227"/>
    </source>
</evidence>
<dbReference type="PANTHER" id="PTHR43236:SF1">
    <property type="entry name" value="BLL7220 PROTEIN"/>
    <property type="match status" value="1"/>
</dbReference>
<dbReference type="PANTHER" id="PTHR43236">
    <property type="entry name" value="ANTITOXIN HIGA1"/>
    <property type="match status" value="1"/>
</dbReference>
<dbReference type="AlphaFoldDB" id="A0A376CKW8"/>
<proteinExistence type="inferred from homology"/>
<dbReference type="Proteomes" id="UP000254467">
    <property type="component" value="Unassembled WGS sequence"/>
</dbReference>
<dbReference type="InterPro" id="IPR052345">
    <property type="entry name" value="Rad_response_metalloprotease"/>
</dbReference>
<keyword evidence="4" id="KW-1185">Reference proteome</keyword>
<gene>
    <name evidence="3" type="ORF">NCTC11862_00932</name>
</gene>
<dbReference type="STRING" id="35756.GCA_001044155_00325"/>
<reference evidence="3 4" key="1">
    <citation type="submission" date="2018-06" db="EMBL/GenBank/DDBJ databases">
        <authorList>
            <consortium name="Pathogen Informatics"/>
            <person name="Doyle S."/>
        </authorList>
    </citation>
    <scope>NUCLEOTIDE SEQUENCE [LARGE SCALE GENOMIC DNA]</scope>
    <source>
        <strain evidence="3 4">NCTC11862</strain>
    </source>
</reference>
<dbReference type="PROSITE" id="PS50943">
    <property type="entry name" value="HTH_CROC1"/>
    <property type="match status" value="1"/>
</dbReference>
<dbReference type="Pfam" id="PF01381">
    <property type="entry name" value="HTH_3"/>
    <property type="match status" value="1"/>
</dbReference>
<dbReference type="Gene3D" id="1.10.260.40">
    <property type="entry name" value="lambda repressor-like DNA-binding domains"/>
    <property type="match status" value="1"/>
</dbReference>
<dbReference type="SUPFAM" id="SSF47413">
    <property type="entry name" value="lambda repressor-like DNA-binding domains"/>
    <property type="match status" value="1"/>
</dbReference>
<dbReference type="InterPro" id="IPR010982">
    <property type="entry name" value="Lambda_DNA-bd_dom_sf"/>
</dbReference>
<accession>A0A376CKW8</accession>
<dbReference type="InterPro" id="IPR001387">
    <property type="entry name" value="Cro/C1-type_HTH"/>
</dbReference>
<dbReference type="GO" id="GO:0003677">
    <property type="term" value="F:DNA binding"/>
    <property type="evidence" value="ECO:0007669"/>
    <property type="project" value="InterPro"/>
</dbReference>
<dbReference type="SMART" id="SM00530">
    <property type="entry name" value="HTH_XRE"/>
    <property type="match status" value="1"/>
</dbReference>
<dbReference type="InterPro" id="IPR010359">
    <property type="entry name" value="IrrE_HExxH"/>
</dbReference>
<comment type="similarity">
    <text evidence="1">Belongs to the short-chain fatty acyl-CoA assimilation regulator (ScfR) family.</text>
</comment>
<evidence type="ECO:0000259" key="2">
    <source>
        <dbReference type="PROSITE" id="PS50943"/>
    </source>
</evidence>
<name>A0A376CKW8_9CORY</name>
<protein>
    <submittedName>
        <fullName evidence="3">Transcriptional regulator</fullName>
    </submittedName>
</protein>
<dbReference type="EMBL" id="UFXQ01000001">
    <property type="protein sequence ID" value="STC69151.1"/>
    <property type="molecule type" value="Genomic_DNA"/>
</dbReference>
<evidence type="ECO:0000313" key="4">
    <source>
        <dbReference type="Proteomes" id="UP000254467"/>
    </source>
</evidence>